<dbReference type="Pfam" id="PF00005">
    <property type="entry name" value="ABC_tran"/>
    <property type="match status" value="1"/>
</dbReference>
<dbReference type="InterPro" id="IPR003439">
    <property type="entry name" value="ABC_transporter-like_ATP-bd"/>
</dbReference>
<keyword evidence="7" id="KW-0472">Membrane</keyword>
<evidence type="ECO:0000313" key="9">
    <source>
        <dbReference type="EMBL" id="QBI21515.1"/>
    </source>
</evidence>
<dbReference type="GO" id="GO:0016887">
    <property type="term" value="F:ATP hydrolysis activity"/>
    <property type="evidence" value="ECO:0007669"/>
    <property type="project" value="InterPro"/>
</dbReference>
<name>A0A411YJZ0_9ACTN</name>
<sequence length="342" mass="37073">MSADPPVLSVSDLRVGYRTPRGPLWAVDGVDFELRPGEALGLVGESGCGKSSLGRALLNLMPPGGQVRGRVELAPRGTHEGEGPVDLVNASERQLRRIRGERASLVFQEPMTRLDPLMRVSDHFLEAIRAHRPRTDKREARRMAEAALAQMGIPRTRIDNYPHEFSGGMRQRIMIALGIVLQPQVVVADEPTTSLDVIVEAQILDILERLREDADVGLLLVTHNLGIVAETCDRVAVMYAGKVVEVGPVDQVFADPAHPYTRGLLRSTISLETTSLHSIPGAPPDLVDPPPGCRFAPRCPDVMSHCTASEPAYAEPAPGQYAACFLHPGAERHAAVAERGRA</sequence>
<dbReference type="Gene3D" id="3.40.50.300">
    <property type="entry name" value="P-loop containing nucleotide triphosphate hydrolases"/>
    <property type="match status" value="1"/>
</dbReference>
<keyword evidence="10" id="KW-1185">Reference proteome</keyword>
<protein>
    <submittedName>
        <fullName evidence="9">ABC transporter ATP-binding protein</fullName>
    </submittedName>
</protein>
<gene>
    <name evidence="9" type="ORF">ER308_19360</name>
</gene>
<reference evidence="9 10" key="1">
    <citation type="submission" date="2019-01" db="EMBL/GenBank/DDBJ databases">
        <title>Egibacter rhizosphaerae EGI 80759T.</title>
        <authorList>
            <person name="Chen D.-D."/>
            <person name="Tian Y."/>
            <person name="Jiao J.-Y."/>
            <person name="Zhang X.-T."/>
            <person name="Zhang Y.-G."/>
            <person name="Zhang Y."/>
            <person name="Xiao M."/>
            <person name="Shu W.-S."/>
            <person name="Li W.-J."/>
        </authorList>
    </citation>
    <scope>NUCLEOTIDE SEQUENCE [LARGE SCALE GENOMIC DNA]</scope>
    <source>
        <strain evidence="9 10">EGI 80759</strain>
    </source>
</reference>
<dbReference type="OrthoDB" id="3677453at2"/>
<keyword evidence="5" id="KW-0547">Nucleotide-binding</keyword>
<dbReference type="KEGG" id="erz:ER308_19360"/>
<dbReference type="PANTHER" id="PTHR43297:SF2">
    <property type="entry name" value="DIPEPTIDE TRANSPORT ATP-BINDING PROTEIN DPPD"/>
    <property type="match status" value="1"/>
</dbReference>
<keyword evidence="3" id="KW-0813">Transport</keyword>
<evidence type="ECO:0000313" key="10">
    <source>
        <dbReference type="Proteomes" id="UP000291469"/>
    </source>
</evidence>
<dbReference type="FunFam" id="3.40.50.300:FF:000016">
    <property type="entry name" value="Oligopeptide ABC transporter ATP-binding component"/>
    <property type="match status" value="1"/>
</dbReference>
<evidence type="ECO:0000256" key="3">
    <source>
        <dbReference type="ARBA" id="ARBA00022448"/>
    </source>
</evidence>
<keyword evidence="4" id="KW-1003">Cell membrane</keyword>
<dbReference type="Proteomes" id="UP000291469">
    <property type="component" value="Chromosome"/>
</dbReference>
<dbReference type="InterPro" id="IPR050388">
    <property type="entry name" value="ABC_Ni/Peptide_Import"/>
</dbReference>
<dbReference type="PROSITE" id="PS00211">
    <property type="entry name" value="ABC_TRANSPORTER_1"/>
    <property type="match status" value="1"/>
</dbReference>
<dbReference type="CDD" id="cd03257">
    <property type="entry name" value="ABC_NikE_OppD_transporters"/>
    <property type="match status" value="1"/>
</dbReference>
<organism evidence="9 10">
    <name type="scientific">Egibacter rhizosphaerae</name>
    <dbReference type="NCBI Taxonomy" id="1670831"/>
    <lineage>
        <taxon>Bacteria</taxon>
        <taxon>Bacillati</taxon>
        <taxon>Actinomycetota</taxon>
        <taxon>Nitriliruptoria</taxon>
        <taxon>Egibacterales</taxon>
        <taxon>Egibacteraceae</taxon>
        <taxon>Egibacter</taxon>
    </lineage>
</organism>
<proteinExistence type="inferred from homology"/>
<keyword evidence="6 9" id="KW-0067">ATP-binding</keyword>
<dbReference type="EMBL" id="CP036402">
    <property type="protein sequence ID" value="QBI21515.1"/>
    <property type="molecule type" value="Genomic_DNA"/>
</dbReference>
<feature type="domain" description="ABC transporter" evidence="8">
    <location>
        <begin position="8"/>
        <end position="265"/>
    </location>
</feature>
<dbReference type="SMART" id="SM00382">
    <property type="entry name" value="AAA"/>
    <property type="match status" value="1"/>
</dbReference>
<dbReference type="GO" id="GO:0005886">
    <property type="term" value="C:plasma membrane"/>
    <property type="evidence" value="ECO:0007669"/>
    <property type="project" value="UniProtKB-SubCell"/>
</dbReference>
<dbReference type="PROSITE" id="PS50893">
    <property type="entry name" value="ABC_TRANSPORTER_2"/>
    <property type="match status" value="1"/>
</dbReference>
<dbReference type="GO" id="GO:0005524">
    <property type="term" value="F:ATP binding"/>
    <property type="evidence" value="ECO:0007669"/>
    <property type="project" value="UniProtKB-KW"/>
</dbReference>
<evidence type="ECO:0000256" key="4">
    <source>
        <dbReference type="ARBA" id="ARBA00022475"/>
    </source>
</evidence>
<evidence type="ECO:0000256" key="7">
    <source>
        <dbReference type="ARBA" id="ARBA00023136"/>
    </source>
</evidence>
<dbReference type="NCBIfam" id="TIGR01727">
    <property type="entry name" value="oligo_HPY"/>
    <property type="match status" value="1"/>
</dbReference>
<evidence type="ECO:0000256" key="6">
    <source>
        <dbReference type="ARBA" id="ARBA00022840"/>
    </source>
</evidence>
<evidence type="ECO:0000259" key="8">
    <source>
        <dbReference type="PROSITE" id="PS50893"/>
    </source>
</evidence>
<dbReference type="Pfam" id="PF08352">
    <property type="entry name" value="oligo_HPY"/>
    <property type="match status" value="1"/>
</dbReference>
<dbReference type="InterPro" id="IPR013563">
    <property type="entry name" value="Oligopep_ABC_C"/>
</dbReference>
<comment type="subcellular location">
    <subcellularLocation>
        <location evidence="1">Cell membrane</location>
        <topology evidence="1">Peripheral membrane protein</topology>
    </subcellularLocation>
</comment>
<dbReference type="GO" id="GO:0015833">
    <property type="term" value="P:peptide transport"/>
    <property type="evidence" value="ECO:0007669"/>
    <property type="project" value="InterPro"/>
</dbReference>
<evidence type="ECO:0000256" key="1">
    <source>
        <dbReference type="ARBA" id="ARBA00004202"/>
    </source>
</evidence>
<dbReference type="InterPro" id="IPR003593">
    <property type="entry name" value="AAA+_ATPase"/>
</dbReference>
<dbReference type="AlphaFoldDB" id="A0A411YJZ0"/>
<comment type="similarity">
    <text evidence="2">Belongs to the ABC transporter superfamily.</text>
</comment>
<evidence type="ECO:0000256" key="5">
    <source>
        <dbReference type="ARBA" id="ARBA00022741"/>
    </source>
</evidence>
<dbReference type="InterPro" id="IPR017871">
    <property type="entry name" value="ABC_transporter-like_CS"/>
</dbReference>
<dbReference type="PANTHER" id="PTHR43297">
    <property type="entry name" value="OLIGOPEPTIDE TRANSPORT ATP-BINDING PROTEIN APPD"/>
    <property type="match status" value="1"/>
</dbReference>
<dbReference type="RefSeq" id="WP_131156507.1">
    <property type="nucleotide sequence ID" value="NZ_CP036402.1"/>
</dbReference>
<dbReference type="InterPro" id="IPR027417">
    <property type="entry name" value="P-loop_NTPase"/>
</dbReference>
<accession>A0A411YJZ0</accession>
<dbReference type="SUPFAM" id="SSF52540">
    <property type="entry name" value="P-loop containing nucleoside triphosphate hydrolases"/>
    <property type="match status" value="1"/>
</dbReference>
<evidence type="ECO:0000256" key="2">
    <source>
        <dbReference type="ARBA" id="ARBA00005417"/>
    </source>
</evidence>